<evidence type="ECO:0000259" key="2">
    <source>
        <dbReference type="Pfam" id="PF00561"/>
    </source>
</evidence>
<dbReference type="PRINTS" id="PR00111">
    <property type="entry name" value="ABHYDROLASE"/>
</dbReference>
<dbReference type="GeneID" id="91489694"/>
<sequence>MIERIPVEGDYGRPAEPAWRNTDWSARERDALIRGRRLRYLDTGHGDRTFVLVHGMGGRWQHWLEAIPTLAKQGRVLALDLPGFGQSESPAAGASLDGFADAAAEVVTSLGIERAVFVGHSMGGPIALRFAARHPELAEGIVLVAGAVFQFSEVLGLRGVARFARERPRETAAIAMEIATAGLPAPASLRRLVVRSPALRRVFLSPYVLDPPALPADTAALIVDGAGARGVFPTVRAIGRSDPRQGLADVRCPLLSLAAEHDRIAPLADTEALDAELSGARTVVLEGSGHMPMLERPTAFNAQLVRFAEELG</sequence>
<protein>
    <submittedName>
        <fullName evidence="4">Alpha/beta fold hydrolase</fullName>
    </submittedName>
    <submittedName>
        <fullName evidence="3">Alpha/beta hydrolase</fullName>
    </submittedName>
</protein>
<accession>A0A1Y0TA21</accession>
<feature type="domain" description="AB hydrolase-1" evidence="2">
    <location>
        <begin position="49"/>
        <end position="297"/>
    </location>
</feature>
<evidence type="ECO:0000313" key="5">
    <source>
        <dbReference type="Proteomes" id="UP000198286"/>
    </source>
</evidence>
<evidence type="ECO:0000313" key="6">
    <source>
        <dbReference type="Proteomes" id="UP001529272"/>
    </source>
</evidence>
<dbReference type="Proteomes" id="UP001529272">
    <property type="component" value="Unassembled WGS sequence"/>
</dbReference>
<dbReference type="InterPro" id="IPR000073">
    <property type="entry name" value="AB_hydrolase_1"/>
</dbReference>
<dbReference type="GO" id="GO:0016787">
    <property type="term" value="F:hydrolase activity"/>
    <property type="evidence" value="ECO:0007669"/>
    <property type="project" value="UniProtKB-KW"/>
</dbReference>
<reference evidence="4 6" key="3">
    <citation type="submission" date="2023-06" db="EMBL/GenBank/DDBJ databases">
        <title>Itaconate inhibition of nontuberculous mycobacteria.</title>
        <authorList>
            <person name="Breen P."/>
            <person name="Zimbric M."/>
            <person name="Caverly L."/>
        </authorList>
    </citation>
    <scope>NUCLEOTIDE SEQUENCE [LARGE SCALE GENOMIC DNA]</scope>
    <source>
        <strain evidence="4 6">FLAC1071</strain>
    </source>
</reference>
<dbReference type="EMBL" id="JASZZX010000035">
    <property type="protein sequence ID" value="MDM3929376.1"/>
    <property type="molecule type" value="Genomic_DNA"/>
</dbReference>
<dbReference type="RefSeq" id="WP_008257465.1">
    <property type="nucleotide sequence ID" value="NZ_CAAHFK010000044.1"/>
</dbReference>
<reference evidence="3 5" key="1">
    <citation type="journal article" date="2017" name="Lancet Infect. Dis.">
        <title>Global outbreak of severe Mycobacterium chimaera disease after cardiac surgery: a molecular epidemiological study.</title>
        <authorList>
            <person name="van Ingen J."/>
            <person name="Kohl T."/>
            <person name="Kranzer K."/>
            <person name="Hasse B."/>
            <person name="Keller P."/>
            <person name="Szafranska A."/>
            <person name="Hillemann D."/>
            <person name="Chand M."/>
            <person name="Schreiber P."/>
            <person name="Sommerstein R."/>
            <person name="Berger C."/>
            <person name="Genoni M."/>
            <person name="Ruegg C."/>
            <person name="Troillet N."/>
            <person name="Widmer A.F."/>
            <person name="Becker S.L."/>
            <person name="Herrmann M."/>
            <person name="Eckmanns T."/>
            <person name="Haller S."/>
            <person name="Hoeller C."/>
            <person name="Debast S.B."/>
            <person name="Wolfhagen M.J."/>
            <person name="Hopman J."/>
            <person name="Kluytmans J."/>
            <person name="Langelaar M."/>
            <person name="Notermans D.W."/>
            <person name="ten Oever J."/>
            <person name="van den Barselaar P."/>
            <person name="Vonk A.B.A."/>
            <person name="Vos M.C."/>
            <person name="Ahmed N."/>
            <person name="Brown T."/>
            <person name="Crook D."/>
            <person name="Lamagni T."/>
            <person name="Phin N."/>
            <person name="Smith E.G."/>
            <person name="Zambon M."/>
            <person name="Serr A."/>
            <person name="Goetting T."/>
            <person name="Ebner W."/>
            <person name="Thuermer A."/>
            <person name="Utpatel C."/>
            <person name="Sproer C."/>
            <person name="Bunk B."/>
            <person name="Nubel U."/>
            <person name="Bloemberg G."/>
            <person name="Bottger E."/>
            <person name="Niemann S."/>
            <person name="Wagner D."/>
            <person name="Sax H."/>
        </authorList>
    </citation>
    <scope>NUCLEOTIDE SEQUENCE [LARGE SCALE GENOMIC DNA]</scope>
    <source>
        <strain evidence="3 5">ZUERICH-2</strain>
    </source>
</reference>
<dbReference type="AlphaFoldDB" id="A0A1Y0TA21"/>
<dbReference type="SUPFAM" id="SSF53474">
    <property type="entry name" value="alpha/beta-Hydrolases"/>
    <property type="match status" value="1"/>
</dbReference>
<evidence type="ECO:0000313" key="3">
    <source>
        <dbReference type="EMBL" id="ASL15674.1"/>
    </source>
</evidence>
<dbReference type="Pfam" id="PF00561">
    <property type="entry name" value="Abhydrolase_1"/>
    <property type="match status" value="1"/>
</dbReference>
<evidence type="ECO:0000256" key="1">
    <source>
        <dbReference type="ARBA" id="ARBA00022801"/>
    </source>
</evidence>
<dbReference type="Proteomes" id="UP000198286">
    <property type="component" value="Chromosome"/>
</dbReference>
<dbReference type="InterPro" id="IPR000639">
    <property type="entry name" value="Epox_hydrolase-like"/>
</dbReference>
<evidence type="ECO:0000313" key="4">
    <source>
        <dbReference type="EMBL" id="MDM3929376.1"/>
    </source>
</evidence>
<reference evidence="4" key="4">
    <citation type="submission" date="2023-06" db="EMBL/GenBank/DDBJ databases">
        <authorList>
            <person name="Spilker T."/>
        </authorList>
    </citation>
    <scope>NUCLEOTIDE SEQUENCE</scope>
    <source>
        <strain evidence="4">FLAC1071</strain>
    </source>
</reference>
<dbReference type="PANTHER" id="PTHR43798:SF31">
    <property type="entry name" value="AB HYDROLASE SUPERFAMILY PROTEIN YCLE"/>
    <property type="match status" value="1"/>
</dbReference>
<name>A0A1Y0TA21_MYCIT</name>
<proteinExistence type="predicted"/>
<dbReference type="InterPro" id="IPR029058">
    <property type="entry name" value="AB_hydrolase_fold"/>
</dbReference>
<dbReference type="GO" id="GO:0016020">
    <property type="term" value="C:membrane"/>
    <property type="evidence" value="ECO:0007669"/>
    <property type="project" value="TreeGrafter"/>
</dbReference>
<dbReference type="InterPro" id="IPR050266">
    <property type="entry name" value="AB_hydrolase_sf"/>
</dbReference>
<dbReference type="Gene3D" id="3.40.50.1820">
    <property type="entry name" value="alpha/beta hydrolase"/>
    <property type="match status" value="1"/>
</dbReference>
<organism evidence="3 5">
    <name type="scientific">Mycobacterium intracellulare subsp. chimaera</name>
    <dbReference type="NCBI Taxonomy" id="222805"/>
    <lineage>
        <taxon>Bacteria</taxon>
        <taxon>Bacillati</taxon>
        <taxon>Actinomycetota</taxon>
        <taxon>Actinomycetes</taxon>
        <taxon>Mycobacteriales</taxon>
        <taxon>Mycobacteriaceae</taxon>
        <taxon>Mycobacterium</taxon>
        <taxon>Mycobacterium avium complex (MAC)</taxon>
    </lineage>
</organism>
<keyword evidence="1 3" id="KW-0378">Hydrolase</keyword>
<gene>
    <name evidence="3" type="ORF">MYCOZU2_03286</name>
    <name evidence="4" type="ORF">QRB35_25675</name>
</gene>
<dbReference type="EMBL" id="CP015267">
    <property type="protein sequence ID" value="ASL15674.1"/>
    <property type="molecule type" value="Genomic_DNA"/>
</dbReference>
<dbReference type="PANTHER" id="PTHR43798">
    <property type="entry name" value="MONOACYLGLYCEROL LIPASE"/>
    <property type="match status" value="1"/>
</dbReference>
<keyword evidence="6" id="KW-1185">Reference proteome</keyword>
<reference evidence="6" key="2">
    <citation type="submission" date="2023-06" db="EMBL/GenBank/DDBJ databases">
        <title>Itaconate inhibition of nontuberculous mycobacteria.</title>
        <authorList>
            <person name="Spilker T."/>
        </authorList>
    </citation>
    <scope>NUCLEOTIDE SEQUENCE [LARGE SCALE GENOMIC DNA]</scope>
    <source>
        <strain evidence="6">FLAC1071</strain>
    </source>
</reference>
<dbReference type="PRINTS" id="PR00412">
    <property type="entry name" value="EPOXHYDRLASE"/>
</dbReference>